<dbReference type="EMBL" id="FNUE01000002">
    <property type="protein sequence ID" value="SEE54640.1"/>
    <property type="molecule type" value="Genomic_DNA"/>
</dbReference>
<evidence type="ECO:0000313" key="3">
    <source>
        <dbReference type="EMBL" id="KOY52931.1"/>
    </source>
</evidence>
<organism evidence="3 5">
    <name type="scientific">Polaribacter dokdonensis DSW-5</name>
    <dbReference type="NCBI Taxonomy" id="1300348"/>
    <lineage>
        <taxon>Bacteria</taxon>
        <taxon>Pseudomonadati</taxon>
        <taxon>Bacteroidota</taxon>
        <taxon>Flavobacteriia</taxon>
        <taxon>Flavobacteriales</taxon>
        <taxon>Flavobacteriaceae</taxon>
    </lineage>
</organism>
<dbReference type="Proteomes" id="UP000037716">
    <property type="component" value="Unassembled WGS sequence"/>
</dbReference>
<sequence length="649" mass="74655">MQFKNTEIFYLFALLIIPIIVHLFQLQKFKKIPFTNVAFLQKIEQQTRKSSSIKKWLILANRILLFSAILFAFSQPYFGAKNNENENNIYIYLDNSLSLDTKGEKGNVLKNTIQEIIENAPQNAYYSLLTNSNYFEKIDYLTLKNELIATEKSSKNIKKRNVLLKIEKNSLNEIKTLSDFILLSDFQNTYYNEFTNVTPAISAIQLQPSSLNNLSIDSVFISNKTNDNLNINVIVKNQGEAKNGVPIAIFNDQKLVSKQTFSIDKNASKQIEFTVQNQTEFLGKIELSFSDTFSFDNIFYFALNTSKKINVLAIGKDLNFLSKIYSKDEFNFTSSTAKNINYNSIENQEIIILNELENIPEILIKSLDDFSKKNATIVLLPNLNSELSSYNSLLSKFGNSRFQPKILDSLKITSINFDHPLFKNVFSKKVTNFQYPKVNSYFPILSSNRNSIIDFENKSSFISELKSAKGSLYVLSSSLSKENSNFLNSPLIVPVFYNFGKLSYKNADLYYYLQEDNTIDISVELGKDKVLKMSNENTTFIPAQQTYQNKVSFSTNDLPKSAGFYYILKDKDTLQTIAYNNPKEESSLEFLDINLLRKTNKNIKVENSIASAFKEIYEKNEVQWLWKWFLTLAIVSLLLEILILKFYKP</sequence>
<dbReference type="Gene3D" id="2.60.40.10">
    <property type="entry name" value="Immunoglobulins"/>
    <property type="match status" value="1"/>
</dbReference>
<reference evidence="3 5" key="1">
    <citation type="submission" date="2015-07" db="EMBL/GenBank/DDBJ databases">
        <title>Genome of Polaribacter dokdonenesis DSW-5, isolated from seawater off Dokdo in Korea.</title>
        <authorList>
            <person name="Yoon K."/>
            <person name="Song J.Y."/>
            <person name="Kim J.F."/>
        </authorList>
    </citation>
    <scope>NUCLEOTIDE SEQUENCE [LARGE SCALE GENOMIC DNA]</scope>
    <source>
        <strain evidence="3 5">DSW-5</strain>
    </source>
</reference>
<keyword evidence="1" id="KW-0472">Membrane</keyword>
<dbReference type="PANTHER" id="PTHR37464">
    <property type="entry name" value="BLL2463 PROTEIN"/>
    <property type="match status" value="1"/>
</dbReference>
<keyword evidence="1 3" id="KW-0812">Transmembrane</keyword>
<accession>A0A0M9CHU9</accession>
<feature type="domain" description="Aerotolerance regulator N-terminal" evidence="2">
    <location>
        <begin position="1"/>
        <end position="76"/>
    </location>
</feature>
<dbReference type="InterPro" id="IPR011933">
    <property type="entry name" value="Double_TM_dom"/>
</dbReference>
<evidence type="ECO:0000256" key="1">
    <source>
        <dbReference type="SAM" id="Phobius"/>
    </source>
</evidence>
<dbReference type="EMBL" id="LGBR01000001">
    <property type="protein sequence ID" value="KOY52931.1"/>
    <property type="molecule type" value="Genomic_DNA"/>
</dbReference>
<feature type="transmembrane region" description="Helical" evidence="1">
    <location>
        <begin position="6"/>
        <end position="24"/>
    </location>
</feature>
<keyword evidence="6" id="KW-1185">Reference proteome</keyword>
<dbReference type="PANTHER" id="PTHR37464:SF1">
    <property type="entry name" value="BLL2463 PROTEIN"/>
    <property type="match status" value="1"/>
</dbReference>
<gene>
    <name evidence="3" type="ORF">I602_2491</name>
    <name evidence="4" type="ORF">SAMN05444353_2265</name>
</gene>
<proteinExistence type="predicted"/>
<evidence type="ECO:0000313" key="4">
    <source>
        <dbReference type="EMBL" id="SEE54640.1"/>
    </source>
</evidence>
<dbReference type="PATRIC" id="fig|1300348.6.peg.2492"/>
<dbReference type="OrthoDB" id="9810200at2"/>
<dbReference type="InterPro" id="IPR013783">
    <property type="entry name" value="Ig-like_fold"/>
</dbReference>
<dbReference type="AlphaFoldDB" id="A0A0M9CHU9"/>
<comment type="caution">
    <text evidence="3">The sequence shown here is derived from an EMBL/GenBank/DDBJ whole genome shotgun (WGS) entry which is preliminary data.</text>
</comment>
<dbReference type="Pfam" id="PF07584">
    <property type="entry name" value="BatA"/>
    <property type="match status" value="1"/>
</dbReference>
<reference evidence="4 6" key="2">
    <citation type="submission" date="2016-10" db="EMBL/GenBank/DDBJ databases">
        <authorList>
            <person name="Varghese N."/>
            <person name="Submissions S."/>
        </authorList>
    </citation>
    <scope>NUCLEOTIDE SEQUENCE [LARGE SCALE GENOMIC DNA]</scope>
    <source>
        <strain evidence="4 6">DSW-5</strain>
    </source>
</reference>
<dbReference type="RefSeq" id="WP_053974987.1">
    <property type="nucleotide sequence ID" value="NZ_FNUE01000002.1"/>
</dbReference>
<dbReference type="Proteomes" id="UP000183071">
    <property type="component" value="Unassembled WGS sequence"/>
</dbReference>
<evidence type="ECO:0000313" key="6">
    <source>
        <dbReference type="Proteomes" id="UP000183071"/>
    </source>
</evidence>
<feature type="transmembrane region" description="Helical" evidence="1">
    <location>
        <begin position="624"/>
        <end position="647"/>
    </location>
</feature>
<dbReference type="NCBIfam" id="TIGR02226">
    <property type="entry name" value="two_anch"/>
    <property type="match status" value="1"/>
</dbReference>
<keyword evidence="1" id="KW-1133">Transmembrane helix</keyword>
<dbReference type="InterPro" id="IPR024163">
    <property type="entry name" value="Aerotolerance_reg_N"/>
</dbReference>
<protein>
    <submittedName>
        <fullName evidence="3">N-terminal double-transmembrane domain-containing protein</fullName>
    </submittedName>
</protein>
<name>A0A0M9CHU9_9FLAO</name>
<evidence type="ECO:0000259" key="2">
    <source>
        <dbReference type="Pfam" id="PF07584"/>
    </source>
</evidence>
<evidence type="ECO:0000313" key="5">
    <source>
        <dbReference type="Proteomes" id="UP000037716"/>
    </source>
</evidence>
<dbReference type="STRING" id="1300348.I602_2491"/>